<accession>A0ABQ9DS95</accession>
<reference evidence="2" key="1">
    <citation type="submission" date="2019-10" db="EMBL/GenBank/DDBJ databases">
        <authorList>
            <person name="Soares A.E.R."/>
            <person name="Aleixo A."/>
            <person name="Schneider P."/>
            <person name="Miyaki C.Y."/>
            <person name="Schneider M.P."/>
            <person name="Mello C."/>
            <person name="Vasconcelos A.T.R."/>
        </authorList>
    </citation>
    <scope>NUCLEOTIDE SEQUENCE</scope>
    <source>
        <tissue evidence="2">Muscle</tissue>
    </source>
</reference>
<protein>
    <submittedName>
        <fullName evidence="2">Uncharacterized protein</fullName>
    </submittedName>
</protein>
<feature type="region of interest" description="Disordered" evidence="1">
    <location>
        <begin position="212"/>
        <end position="244"/>
    </location>
</feature>
<proteinExistence type="predicted"/>
<comment type="caution">
    <text evidence="2">The sequence shown here is derived from an EMBL/GenBank/DDBJ whole genome shotgun (WGS) entry which is preliminary data.</text>
</comment>
<feature type="compositionally biased region" description="Basic and acidic residues" evidence="1">
    <location>
        <begin position="219"/>
        <end position="238"/>
    </location>
</feature>
<dbReference type="Proteomes" id="UP001145742">
    <property type="component" value="Unassembled WGS sequence"/>
</dbReference>
<keyword evidence="3" id="KW-1185">Reference proteome</keyword>
<evidence type="ECO:0000313" key="3">
    <source>
        <dbReference type="Proteomes" id="UP001145742"/>
    </source>
</evidence>
<name>A0ABQ9DS95_9PASS</name>
<evidence type="ECO:0000313" key="2">
    <source>
        <dbReference type="EMBL" id="KAJ7424553.1"/>
    </source>
</evidence>
<dbReference type="EMBL" id="WHWB01032656">
    <property type="protein sequence ID" value="KAJ7424553.1"/>
    <property type="molecule type" value="Genomic_DNA"/>
</dbReference>
<sequence>MLDHALWLHIRKGPSSSRFAAAAMNDVYAFVYKHEPGTEGRDRAEGRDQVNKAKCKVRNMGQDNPKYRQGRKWIENSSEEKDLGSCWKEFFPVTVVRYWKRFSREVVDATSLEVFKAMLDAALATWSREENPDFCPGLDVDKVMIDSGIMGSKPILKIHPKQKPGGTTTPNGAHTYLDLFAKQMLSKSRENLGGFKGKPVNCQTLAGKDFESQQTFDDPGSHFEFATKPEGTKRRQDGMDWGAERGPVLPLELEWLD</sequence>
<evidence type="ECO:0000256" key="1">
    <source>
        <dbReference type="SAM" id="MobiDB-lite"/>
    </source>
</evidence>
<organism evidence="2 3">
    <name type="scientific">Willisornis vidua</name>
    <name type="common">Xingu scale-backed antbird</name>
    <dbReference type="NCBI Taxonomy" id="1566151"/>
    <lineage>
        <taxon>Eukaryota</taxon>
        <taxon>Metazoa</taxon>
        <taxon>Chordata</taxon>
        <taxon>Craniata</taxon>
        <taxon>Vertebrata</taxon>
        <taxon>Euteleostomi</taxon>
        <taxon>Archelosauria</taxon>
        <taxon>Archosauria</taxon>
        <taxon>Dinosauria</taxon>
        <taxon>Saurischia</taxon>
        <taxon>Theropoda</taxon>
        <taxon>Coelurosauria</taxon>
        <taxon>Aves</taxon>
        <taxon>Neognathae</taxon>
        <taxon>Neoaves</taxon>
        <taxon>Telluraves</taxon>
        <taxon>Australaves</taxon>
        <taxon>Passeriformes</taxon>
        <taxon>Thamnophilidae</taxon>
        <taxon>Willisornis</taxon>
    </lineage>
</organism>
<gene>
    <name evidence="2" type="ORF">WISP_28297</name>
</gene>